<evidence type="ECO:0000256" key="9">
    <source>
        <dbReference type="SAM" id="MobiDB-lite"/>
    </source>
</evidence>
<dbReference type="SUPFAM" id="SSF49899">
    <property type="entry name" value="Concanavalin A-like lectins/glucanases"/>
    <property type="match status" value="1"/>
</dbReference>
<name>A0A9P7W4E6_9AGAR</name>
<keyword evidence="6" id="KW-0472">Membrane</keyword>
<evidence type="ECO:0000256" key="3">
    <source>
        <dbReference type="ARBA" id="ARBA00022692"/>
    </source>
</evidence>
<evidence type="ECO:0000313" key="12">
    <source>
        <dbReference type="Proteomes" id="UP000812287"/>
    </source>
</evidence>
<evidence type="ECO:0000256" key="5">
    <source>
        <dbReference type="ARBA" id="ARBA00022989"/>
    </source>
</evidence>
<keyword evidence="4" id="KW-0735">Signal-anchor</keyword>
<dbReference type="GO" id="GO:0015926">
    <property type="term" value="F:glucosidase activity"/>
    <property type="evidence" value="ECO:0007669"/>
    <property type="project" value="TreeGrafter"/>
</dbReference>
<keyword evidence="8" id="KW-0961">Cell wall biogenesis/degradation</keyword>
<comment type="subcellular location">
    <subcellularLocation>
        <location evidence="1">Membrane</location>
        <topology evidence="1">Single-pass type II membrane protein</topology>
    </subcellularLocation>
</comment>
<keyword evidence="3" id="KW-0812">Transmembrane</keyword>
<keyword evidence="12" id="KW-1185">Reference proteome</keyword>
<evidence type="ECO:0000256" key="7">
    <source>
        <dbReference type="ARBA" id="ARBA00023180"/>
    </source>
</evidence>
<dbReference type="PROSITE" id="PS51762">
    <property type="entry name" value="GH16_2"/>
    <property type="match status" value="1"/>
</dbReference>
<feature type="compositionally biased region" description="Low complexity" evidence="9">
    <location>
        <begin position="18"/>
        <end position="33"/>
    </location>
</feature>
<dbReference type="GO" id="GO:0031505">
    <property type="term" value="P:fungal-type cell wall organization"/>
    <property type="evidence" value="ECO:0007669"/>
    <property type="project" value="TreeGrafter"/>
</dbReference>
<evidence type="ECO:0000256" key="4">
    <source>
        <dbReference type="ARBA" id="ARBA00022968"/>
    </source>
</evidence>
<evidence type="ECO:0000256" key="6">
    <source>
        <dbReference type="ARBA" id="ARBA00023136"/>
    </source>
</evidence>
<gene>
    <name evidence="11" type="ORF">BT62DRAFT_977683</name>
</gene>
<dbReference type="InterPro" id="IPR000757">
    <property type="entry name" value="Beta-glucanase-like"/>
</dbReference>
<dbReference type="Proteomes" id="UP000812287">
    <property type="component" value="Unassembled WGS sequence"/>
</dbReference>
<dbReference type="OrthoDB" id="412647at2759"/>
<feature type="compositionally biased region" description="Basic residues" evidence="9">
    <location>
        <begin position="1"/>
        <end position="12"/>
    </location>
</feature>
<dbReference type="Pfam" id="PF03935">
    <property type="entry name" value="SKN1_KRE6_Sbg1"/>
    <property type="match status" value="2"/>
</dbReference>
<accession>A0A9P7W4E6</accession>
<protein>
    <submittedName>
        <fullName evidence="11">SKN1-domain-containing protein</fullName>
    </submittedName>
</protein>
<dbReference type="EMBL" id="MU250524">
    <property type="protein sequence ID" value="KAG7451919.1"/>
    <property type="molecule type" value="Genomic_DNA"/>
</dbReference>
<evidence type="ECO:0000313" key="11">
    <source>
        <dbReference type="EMBL" id="KAG7451919.1"/>
    </source>
</evidence>
<dbReference type="GO" id="GO:0006078">
    <property type="term" value="P:(1-&gt;6)-beta-D-glucan biosynthetic process"/>
    <property type="evidence" value="ECO:0007669"/>
    <property type="project" value="TreeGrafter"/>
</dbReference>
<dbReference type="GeneID" id="66111592"/>
<organism evidence="11 12">
    <name type="scientific">Guyanagaster necrorhizus</name>
    <dbReference type="NCBI Taxonomy" id="856835"/>
    <lineage>
        <taxon>Eukaryota</taxon>
        <taxon>Fungi</taxon>
        <taxon>Dikarya</taxon>
        <taxon>Basidiomycota</taxon>
        <taxon>Agaricomycotina</taxon>
        <taxon>Agaricomycetes</taxon>
        <taxon>Agaricomycetidae</taxon>
        <taxon>Agaricales</taxon>
        <taxon>Marasmiineae</taxon>
        <taxon>Physalacriaceae</taxon>
        <taxon>Guyanagaster</taxon>
    </lineage>
</organism>
<reference evidence="11" key="1">
    <citation type="submission" date="2020-11" db="EMBL/GenBank/DDBJ databases">
        <title>Adaptations for nitrogen fixation in a non-lichenized fungal sporocarp promotes dispersal by wood-feeding termites.</title>
        <authorList>
            <consortium name="DOE Joint Genome Institute"/>
            <person name="Koch R.A."/>
            <person name="Yoon G."/>
            <person name="Arayal U."/>
            <person name="Lail K."/>
            <person name="Amirebrahimi M."/>
            <person name="Labutti K."/>
            <person name="Lipzen A."/>
            <person name="Riley R."/>
            <person name="Barry K."/>
            <person name="Henrissat B."/>
            <person name="Grigoriev I.V."/>
            <person name="Herr J.R."/>
            <person name="Aime M.C."/>
        </authorList>
    </citation>
    <scope>NUCLEOTIDE SEQUENCE</scope>
    <source>
        <strain evidence="11">MCA 3950</strain>
    </source>
</reference>
<dbReference type="RefSeq" id="XP_043045419.1">
    <property type="nucleotide sequence ID" value="XM_043189295.1"/>
</dbReference>
<dbReference type="GO" id="GO:0005886">
    <property type="term" value="C:plasma membrane"/>
    <property type="evidence" value="ECO:0007669"/>
    <property type="project" value="TreeGrafter"/>
</dbReference>
<sequence length="463" mass="51572">MSSRASRSRSRRQPGIEPSTSGPPRSRSGTGTRHSSKRSAVKQPGAPSASQSQPRHRPRTRSSHAIAQGVETGTIGSGYGPYSDKDPELDDILHNPDPIIDAKIDRSCPLFSSRGWENVNALEITLVGLIALFLGFPIVSHYTRTVNTVPGYNLGEINSTGQVPDLPGFPKLIDQYNLVFSDEFNTDGRTFYSGDDPYWEAVDFNYWPTGDVEWYDPSAAIMRDGKLVLTMTEENIHDFNFKSAMVTSWNKLCFTTGYIEVSISMPGTARTMGNLGRAGYGAITDGTDLTTQDPPPARGGVPEIDIIVHQIDTTIWQGQVWQSYQVSPFNYHYQADHSPNVTTIYDDTITDFNTYNGTEYRAYGYEWYSNPDNRDEGYITWYSDGVESWTMTSGTIGADSTVEISQRLIAEEPLYIILNLGISPQFQAQNYKHLTFPSSMYIDYVRVCQRSGTEKHSISPTAS</sequence>
<keyword evidence="5" id="KW-1133">Transmembrane helix</keyword>
<feature type="domain" description="GH16" evidence="10">
    <location>
        <begin position="142"/>
        <end position="453"/>
    </location>
</feature>
<dbReference type="PANTHER" id="PTHR31361:SF15">
    <property type="entry name" value="GH16 DOMAIN-CONTAINING PROTEIN"/>
    <property type="match status" value="1"/>
</dbReference>
<evidence type="ECO:0000256" key="2">
    <source>
        <dbReference type="ARBA" id="ARBA00010962"/>
    </source>
</evidence>
<dbReference type="AlphaFoldDB" id="A0A9P7W4E6"/>
<proteinExistence type="inferred from homology"/>
<dbReference type="PANTHER" id="PTHR31361">
    <property type="entry name" value="BETA-GLUCAN SYNTHESIS-ASSOCIATED PROTEIN KRE6-RELATED"/>
    <property type="match status" value="1"/>
</dbReference>
<comment type="similarity">
    <text evidence="2">Belongs to the SKN1/KRE6 family.</text>
</comment>
<dbReference type="InterPro" id="IPR005629">
    <property type="entry name" value="Skn1/Kre6/Sbg1"/>
</dbReference>
<dbReference type="InterPro" id="IPR013320">
    <property type="entry name" value="ConA-like_dom_sf"/>
</dbReference>
<feature type="region of interest" description="Disordered" evidence="9">
    <location>
        <begin position="1"/>
        <end position="89"/>
    </location>
</feature>
<evidence type="ECO:0000256" key="8">
    <source>
        <dbReference type="ARBA" id="ARBA00023316"/>
    </source>
</evidence>
<dbReference type="Gene3D" id="2.60.120.200">
    <property type="match status" value="1"/>
</dbReference>
<dbReference type="GO" id="GO:0005789">
    <property type="term" value="C:endoplasmic reticulum membrane"/>
    <property type="evidence" value="ECO:0007669"/>
    <property type="project" value="TreeGrafter"/>
</dbReference>
<evidence type="ECO:0000259" key="10">
    <source>
        <dbReference type="PROSITE" id="PS51762"/>
    </source>
</evidence>
<evidence type="ECO:0000256" key="1">
    <source>
        <dbReference type="ARBA" id="ARBA00004606"/>
    </source>
</evidence>
<keyword evidence="7" id="KW-0325">Glycoprotein</keyword>
<comment type="caution">
    <text evidence="11">The sequence shown here is derived from an EMBL/GenBank/DDBJ whole genome shotgun (WGS) entry which is preliminary data.</text>
</comment>